<gene>
    <name evidence="6" type="ORF">CYMTET_23998</name>
</gene>
<proteinExistence type="inferred from homology"/>
<organism evidence="6 7">
    <name type="scientific">Cymbomonas tetramitiformis</name>
    <dbReference type="NCBI Taxonomy" id="36881"/>
    <lineage>
        <taxon>Eukaryota</taxon>
        <taxon>Viridiplantae</taxon>
        <taxon>Chlorophyta</taxon>
        <taxon>Pyramimonadophyceae</taxon>
        <taxon>Pyramimonadales</taxon>
        <taxon>Pyramimonadaceae</taxon>
        <taxon>Cymbomonas</taxon>
    </lineage>
</organism>
<dbReference type="GO" id="GO:0018738">
    <property type="term" value="F:S-formylglutathione hydrolase activity"/>
    <property type="evidence" value="ECO:0007669"/>
    <property type="project" value="UniProtKB-EC"/>
</dbReference>
<accession>A0AAE0FWR7</accession>
<dbReference type="Gene3D" id="3.40.50.1820">
    <property type="entry name" value="alpha/beta hydrolase"/>
    <property type="match status" value="1"/>
</dbReference>
<dbReference type="InterPro" id="IPR000801">
    <property type="entry name" value="Esterase-like"/>
</dbReference>
<evidence type="ECO:0000256" key="3">
    <source>
        <dbReference type="ARBA" id="ARBA00016774"/>
    </source>
</evidence>
<evidence type="ECO:0000256" key="2">
    <source>
        <dbReference type="ARBA" id="ARBA00012479"/>
    </source>
</evidence>
<dbReference type="SUPFAM" id="SSF53474">
    <property type="entry name" value="alpha/beta-Hydrolases"/>
    <property type="match status" value="1"/>
</dbReference>
<name>A0AAE0FWR7_9CHLO</name>
<dbReference type="Pfam" id="PF00756">
    <property type="entry name" value="Esterase"/>
    <property type="match status" value="1"/>
</dbReference>
<protein>
    <recommendedName>
        <fullName evidence="3">S-formylglutathione hydrolase</fullName>
        <ecNumber evidence="2">3.1.2.12</ecNumber>
    </recommendedName>
</protein>
<dbReference type="InterPro" id="IPR029058">
    <property type="entry name" value="AB_hydrolase_fold"/>
</dbReference>
<reference evidence="6 7" key="1">
    <citation type="journal article" date="2015" name="Genome Biol. Evol.">
        <title>Comparative Genomics of a Bacterivorous Green Alga Reveals Evolutionary Causalities and Consequences of Phago-Mixotrophic Mode of Nutrition.</title>
        <authorList>
            <person name="Burns J.A."/>
            <person name="Paasch A."/>
            <person name="Narechania A."/>
            <person name="Kim E."/>
        </authorList>
    </citation>
    <scope>NUCLEOTIDE SEQUENCE [LARGE SCALE GENOMIC DNA]</scope>
    <source>
        <strain evidence="6 7">PLY_AMNH</strain>
    </source>
</reference>
<dbReference type="GO" id="GO:0046294">
    <property type="term" value="P:formaldehyde catabolic process"/>
    <property type="evidence" value="ECO:0007669"/>
    <property type="project" value="InterPro"/>
</dbReference>
<sequence length="307" mass="34043">MANVLKEAMAEIAKLNEQDRTKKKPVCFPGKLEGSPLKTNSKLKQIEKNHSHAGFHYRFEHKSDCLHVDAQRFSVYIPDQTPAATLYILPGAKGEDHSLAKEVGALMFKVASELALALVFPDSSPRGYAMEEGMVAAPLAVQKDHTIPFYMNATKAPWSKYVNMYDYVLKELPDIMLQEFGDWYNPSKVSIMGHSMGGGGALVFALRNPEVYRSVSAISPPLRQSIQAFPKLAFEAFFSDPASESKKHCCYELVKAGHKPPGPILIHTGDREHIASSGGDFEDICREKDSFEARFSGMCSVLMPRAQ</sequence>
<evidence type="ECO:0000256" key="5">
    <source>
        <dbReference type="ARBA" id="ARBA00022801"/>
    </source>
</evidence>
<dbReference type="GO" id="GO:0005829">
    <property type="term" value="C:cytosol"/>
    <property type="evidence" value="ECO:0007669"/>
    <property type="project" value="TreeGrafter"/>
</dbReference>
<dbReference type="EMBL" id="LGRX02012402">
    <property type="protein sequence ID" value="KAK3267442.1"/>
    <property type="molecule type" value="Genomic_DNA"/>
</dbReference>
<comment type="caution">
    <text evidence="6">The sequence shown here is derived from an EMBL/GenBank/DDBJ whole genome shotgun (WGS) entry which is preliminary data.</text>
</comment>
<keyword evidence="7" id="KW-1185">Reference proteome</keyword>
<dbReference type="GO" id="GO:0052689">
    <property type="term" value="F:carboxylic ester hydrolase activity"/>
    <property type="evidence" value="ECO:0007669"/>
    <property type="project" value="UniProtKB-KW"/>
</dbReference>
<dbReference type="EC" id="3.1.2.12" evidence="2"/>
<evidence type="ECO:0000313" key="6">
    <source>
        <dbReference type="EMBL" id="KAK3267442.1"/>
    </source>
</evidence>
<evidence type="ECO:0000256" key="1">
    <source>
        <dbReference type="ARBA" id="ARBA00005622"/>
    </source>
</evidence>
<evidence type="ECO:0000256" key="4">
    <source>
        <dbReference type="ARBA" id="ARBA00022487"/>
    </source>
</evidence>
<evidence type="ECO:0000313" key="7">
    <source>
        <dbReference type="Proteomes" id="UP001190700"/>
    </source>
</evidence>
<keyword evidence="4" id="KW-0719">Serine esterase</keyword>
<keyword evidence="5" id="KW-0378">Hydrolase</keyword>
<dbReference type="PANTHER" id="PTHR10061:SF0">
    <property type="entry name" value="S-FORMYLGLUTATHIONE HYDROLASE"/>
    <property type="match status" value="1"/>
</dbReference>
<comment type="similarity">
    <text evidence="1">Belongs to the esterase D family.</text>
</comment>
<dbReference type="Proteomes" id="UP001190700">
    <property type="component" value="Unassembled WGS sequence"/>
</dbReference>
<dbReference type="AlphaFoldDB" id="A0AAE0FWR7"/>
<dbReference type="InterPro" id="IPR014186">
    <property type="entry name" value="S-formylglutathione_hydrol"/>
</dbReference>
<dbReference type="PANTHER" id="PTHR10061">
    <property type="entry name" value="S-FORMYLGLUTATHIONE HYDROLASE"/>
    <property type="match status" value="1"/>
</dbReference>